<accession>A0ABX3PDX0</accession>
<evidence type="ECO:0000256" key="2">
    <source>
        <dbReference type="SAM" id="SignalP"/>
    </source>
</evidence>
<dbReference type="EMBL" id="MSPX01000008">
    <property type="protein sequence ID" value="OQP86282.1"/>
    <property type="molecule type" value="Genomic_DNA"/>
</dbReference>
<dbReference type="Gene3D" id="3.40.50.1110">
    <property type="entry name" value="SGNH hydrolase"/>
    <property type="match status" value="1"/>
</dbReference>
<sequence>MHKARACLLPVLLTCLCILPEPTHAQEQRRTIMEMLFGTPRSRREAPRVYDDGLGVETRPAPQRRRPKPAAKAKPRPTPSVTVIETQPVVEKAADAKTVLVTGDFVASSLADGLTEAFAETAGLRVESRTDGSSGLVRDDHFDWLVEFPAAIQAVKPQLIIISLGANDRQMLRFGEAREKFRSEGWTAEYTRRVDRLAREAQAAKVPVLWVGMPPFPSSMMSADMVTLNALYRSAAERVGAEFVDVWDGFADEEGKFVMTGADINGQQVRLRGQEGVNFTPAGKRRLAFYLENDIRRLLGIDQGEGGGVLNEKLVPAPAGNEAILRTAPIALTDPELDGGSTLLGGLPVAVKDGKSPRDLLVEKGEMAPAPAGRVDDFRLSSPAIATTPAPAPSQPPPEADAQGDTETPAATPLDKAALRP</sequence>
<dbReference type="InterPro" id="IPR036514">
    <property type="entry name" value="SGNH_hydro_sf"/>
</dbReference>
<name>A0ABX3PDX0_9HYPH</name>
<keyword evidence="4" id="KW-1185">Reference proteome</keyword>
<dbReference type="CDD" id="cd01829">
    <property type="entry name" value="SGNH_hydrolase_peri2"/>
    <property type="match status" value="1"/>
</dbReference>
<proteinExistence type="predicted"/>
<feature type="region of interest" description="Disordered" evidence="1">
    <location>
        <begin position="42"/>
        <end position="79"/>
    </location>
</feature>
<feature type="signal peptide" evidence="2">
    <location>
        <begin position="1"/>
        <end position="25"/>
    </location>
</feature>
<feature type="compositionally biased region" description="Basic residues" evidence="1">
    <location>
        <begin position="62"/>
        <end position="75"/>
    </location>
</feature>
<organism evidence="3 4">
    <name type="scientific">Xaviernesmea rhizosphaerae</name>
    <dbReference type="NCBI Taxonomy" id="1672749"/>
    <lineage>
        <taxon>Bacteria</taxon>
        <taxon>Pseudomonadati</taxon>
        <taxon>Pseudomonadota</taxon>
        <taxon>Alphaproteobacteria</taxon>
        <taxon>Hyphomicrobiales</taxon>
        <taxon>Rhizobiaceae</taxon>
        <taxon>Rhizobium/Agrobacterium group</taxon>
        <taxon>Xaviernesmea</taxon>
    </lineage>
</organism>
<reference evidence="3 4" key="1">
    <citation type="journal article" date="2017" name="Antonie Van Leeuwenhoek">
        <title>Rhizobium rhizosphaerae sp. nov., a novel species isolated from rice rhizosphere.</title>
        <authorList>
            <person name="Zhao J.J."/>
            <person name="Zhang J."/>
            <person name="Zhang R.J."/>
            <person name="Zhang C.W."/>
            <person name="Yin H.Q."/>
            <person name="Zhang X.X."/>
        </authorList>
    </citation>
    <scope>NUCLEOTIDE SEQUENCE [LARGE SCALE GENOMIC DNA]</scope>
    <source>
        <strain evidence="3 4">RD15</strain>
    </source>
</reference>
<feature type="compositionally biased region" description="Basic and acidic residues" evidence="1">
    <location>
        <begin position="42"/>
        <end position="51"/>
    </location>
</feature>
<gene>
    <name evidence="3" type="ORF">BTR14_11350</name>
</gene>
<evidence type="ECO:0008006" key="5">
    <source>
        <dbReference type="Google" id="ProtNLM"/>
    </source>
</evidence>
<feature type="region of interest" description="Disordered" evidence="1">
    <location>
        <begin position="366"/>
        <end position="421"/>
    </location>
</feature>
<dbReference type="InterPro" id="IPR007407">
    <property type="entry name" value="DUF459"/>
</dbReference>
<comment type="caution">
    <text evidence="3">The sequence shown here is derived from an EMBL/GenBank/DDBJ whole genome shotgun (WGS) entry which is preliminary data.</text>
</comment>
<dbReference type="SUPFAM" id="SSF52266">
    <property type="entry name" value="SGNH hydrolase"/>
    <property type="match status" value="1"/>
</dbReference>
<dbReference type="Pfam" id="PF04311">
    <property type="entry name" value="DUF459"/>
    <property type="match status" value="1"/>
</dbReference>
<evidence type="ECO:0000256" key="1">
    <source>
        <dbReference type="SAM" id="MobiDB-lite"/>
    </source>
</evidence>
<feature type="compositionally biased region" description="Pro residues" evidence="1">
    <location>
        <begin position="390"/>
        <end position="399"/>
    </location>
</feature>
<protein>
    <recommendedName>
        <fullName evidence="5">SGNH hydrolase-type esterase domain-containing protein</fullName>
    </recommendedName>
</protein>
<evidence type="ECO:0000313" key="4">
    <source>
        <dbReference type="Proteomes" id="UP000192652"/>
    </source>
</evidence>
<keyword evidence="2" id="KW-0732">Signal</keyword>
<feature type="chain" id="PRO_5045658187" description="SGNH hydrolase-type esterase domain-containing protein" evidence="2">
    <location>
        <begin position="26"/>
        <end position="421"/>
    </location>
</feature>
<dbReference type="Proteomes" id="UP000192652">
    <property type="component" value="Unassembled WGS sequence"/>
</dbReference>
<evidence type="ECO:0000313" key="3">
    <source>
        <dbReference type="EMBL" id="OQP86282.1"/>
    </source>
</evidence>